<organism evidence="10 11">
    <name type="scientific">Desulfofundulus thermobenzoicus</name>
    <dbReference type="NCBI Taxonomy" id="29376"/>
    <lineage>
        <taxon>Bacteria</taxon>
        <taxon>Bacillati</taxon>
        <taxon>Bacillota</taxon>
        <taxon>Clostridia</taxon>
        <taxon>Eubacteriales</taxon>
        <taxon>Peptococcaceae</taxon>
        <taxon>Desulfofundulus</taxon>
    </lineage>
</organism>
<dbReference type="Pfam" id="PF02811">
    <property type="entry name" value="PHP"/>
    <property type="match status" value="1"/>
</dbReference>
<keyword evidence="4 8" id="KW-0028">Amino-acid biosynthesis</keyword>
<evidence type="ECO:0000313" key="10">
    <source>
        <dbReference type="EMBL" id="MQL52321.1"/>
    </source>
</evidence>
<dbReference type="GO" id="GO:0005737">
    <property type="term" value="C:cytoplasm"/>
    <property type="evidence" value="ECO:0007669"/>
    <property type="project" value="TreeGrafter"/>
</dbReference>
<dbReference type="NCBIfam" id="TIGR01856">
    <property type="entry name" value="hisJ_fam"/>
    <property type="match status" value="1"/>
</dbReference>
<evidence type="ECO:0000259" key="9">
    <source>
        <dbReference type="Pfam" id="PF02811"/>
    </source>
</evidence>
<name>A0A6N7IQX5_9FIRM</name>
<keyword evidence="11" id="KW-1185">Reference proteome</keyword>
<dbReference type="NCBIfam" id="NF005596">
    <property type="entry name" value="PRK07328.1"/>
    <property type="match status" value="1"/>
</dbReference>
<evidence type="ECO:0000256" key="2">
    <source>
        <dbReference type="ARBA" id="ARBA00009152"/>
    </source>
</evidence>
<evidence type="ECO:0000256" key="3">
    <source>
        <dbReference type="ARBA" id="ARBA00013085"/>
    </source>
</evidence>
<evidence type="ECO:0000256" key="7">
    <source>
        <dbReference type="ARBA" id="ARBA00049158"/>
    </source>
</evidence>
<feature type="domain" description="PHP" evidence="9">
    <location>
        <begin position="4"/>
        <end position="197"/>
    </location>
</feature>
<dbReference type="EMBL" id="WHYR01000020">
    <property type="protein sequence ID" value="MQL52321.1"/>
    <property type="molecule type" value="Genomic_DNA"/>
</dbReference>
<dbReference type="Proteomes" id="UP000441717">
    <property type="component" value="Unassembled WGS sequence"/>
</dbReference>
<evidence type="ECO:0000256" key="5">
    <source>
        <dbReference type="ARBA" id="ARBA00022801"/>
    </source>
</evidence>
<dbReference type="PANTHER" id="PTHR21039:SF0">
    <property type="entry name" value="HISTIDINOL-PHOSPHATASE"/>
    <property type="match status" value="1"/>
</dbReference>
<keyword evidence="6 8" id="KW-0368">Histidine biosynthesis</keyword>
<evidence type="ECO:0000256" key="4">
    <source>
        <dbReference type="ARBA" id="ARBA00022605"/>
    </source>
</evidence>
<reference evidence="10 11" key="1">
    <citation type="submission" date="2019-10" db="EMBL/GenBank/DDBJ databases">
        <title>Comparative genomics of sulfur disproportionating microorganisms.</title>
        <authorList>
            <person name="Ward L.M."/>
            <person name="Bertran E."/>
            <person name="Johnston D."/>
        </authorList>
    </citation>
    <scope>NUCLEOTIDE SEQUENCE [LARGE SCALE GENOMIC DNA]</scope>
    <source>
        <strain evidence="10 11">DSM 14055</strain>
    </source>
</reference>
<protein>
    <recommendedName>
        <fullName evidence="3 8">Histidinol-phosphatase</fullName>
        <shortName evidence="8">HolPase</shortName>
        <ecNumber evidence="3 8">3.1.3.15</ecNumber>
    </recommendedName>
</protein>
<comment type="pathway">
    <text evidence="1 8">Amino-acid biosynthesis; L-histidine biosynthesis; L-histidine from 5-phospho-alpha-D-ribose 1-diphosphate: step 8/9.</text>
</comment>
<keyword evidence="5 8" id="KW-0378">Hydrolase</keyword>
<dbReference type="EC" id="3.1.3.15" evidence="3 8"/>
<dbReference type="CDD" id="cd12110">
    <property type="entry name" value="PHP_HisPPase_Hisj_like"/>
    <property type="match status" value="1"/>
</dbReference>
<dbReference type="SUPFAM" id="SSF89550">
    <property type="entry name" value="PHP domain-like"/>
    <property type="match status" value="1"/>
</dbReference>
<dbReference type="PANTHER" id="PTHR21039">
    <property type="entry name" value="HISTIDINOL PHOSPHATASE-RELATED"/>
    <property type="match status" value="1"/>
</dbReference>
<evidence type="ECO:0000256" key="6">
    <source>
        <dbReference type="ARBA" id="ARBA00023102"/>
    </source>
</evidence>
<proteinExistence type="inferred from homology"/>
<comment type="catalytic activity">
    <reaction evidence="7 8">
        <text>L-histidinol phosphate + H2O = L-histidinol + phosphate</text>
        <dbReference type="Rhea" id="RHEA:14465"/>
        <dbReference type="ChEBI" id="CHEBI:15377"/>
        <dbReference type="ChEBI" id="CHEBI:43474"/>
        <dbReference type="ChEBI" id="CHEBI:57699"/>
        <dbReference type="ChEBI" id="CHEBI:57980"/>
        <dbReference type="EC" id="3.1.3.15"/>
    </reaction>
</comment>
<comment type="caution">
    <text evidence="10">The sequence shown here is derived from an EMBL/GenBank/DDBJ whole genome shotgun (WGS) entry which is preliminary data.</text>
</comment>
<evidence type="ECO:0000256" key="1">
    <source>
        <dbReference type="ARBA" id="ARBA00004970"/>
    </source>
</evidence>
<dbReference type="Gene3D" id="3.20.20.140">
    <property type="entry name" value="Metal-dependent hydrolases"/>
    <property type="match status" value="1"/>
</dbReference>
<dbReference type="GO" id="GO:0004401">
    <property type="term" value="F:histidinol-phosphatase activity"/>
    <property type="evidence" value="ECO:0007669"/>
    <property type="project" value="UniProtKB-UniRule"/>
</dbReference>
<sequence>MLPDLHIHTARCGHAHGEMAAYVEAARRRGVTHLGFADHIPMYWLPSSRRDPELAMGEDDLPVYVENVLALRRENPDLTIFLGIEADYIPGYEDRLRAILADYPFDYVLGSVHYLDGWGFDHPDQVEEYARRDIDEIYRQYFLAMQEAARSGLFDVMAHPDLIKKFGYRPRMELEDLYDQTARVLAGAGVCVEVNTAGLRKPAQEIYPALEFLKHCYHYGVPATPGSDAHHPDHVAFGWAEAKKWLAAAGYRQVALFAKRSRQFVPIK</sequence>
<dbReference type="InterPro" id="IPR010140">
    <property type="entry name" value="Histidinol_P_phosphatase_HisJ"/>
</dbReference>
<gene>
    <name evidence="10" type="ORF">GFC01_08560</name>
</gene>
<comment type="similarity">
    <text evidence="2 8">Belongs to the PHP hydrolase family. HisK subfamily.</text>
</comment>
<dbReference type="InterPro" id="IPR004013">
    <property type="entry name" value="PHP_dom"/>
</dbReference>
<dbReference type="InterPro" id="IPR016195">
    <property type="entry name" value="Pol/histidinol_Pase-like"/>
</dbReference>
<dbReference type="GO" id="GO:0000105">
    <property type="term" value="P:L-histidine biosynthetic process"/>
    <property type="evidence" value="ECO:0007669"/>
    <property type="project" value="UniProtKB-UniRule"/>
</dbReference>
<dbReference type="AlphaFoldDB" id="A0A6N7IQX5"/>
<accession>A0A6N7IQX5</accession>
<dbReference type="UniPathway" id="UPA00031">
    <property type="reaction ID" value="UER00013"/>
</dbReference>
<dbReference type="RefSeq" id="WP_341473852.1">
    <property type="nucleotide sequence ID" value="NZ_WHYR01000020.1"/>
</dbReference>
<evidence type="ECO:0000313" key="11">
    <source>
        <dbReference type="Proteomes" id="UP000441717"/>
    </source>
</evidence>
<evidence type="ECO:0000256" key="8">
    <source>
        <dbReference type="RuleBase" id="RU366003"/>
    </source>
</evidence>